<gene>
    <name evidence="2" type="ORF">WG622_12170</name>
</gene>
<keyword evidence="3" id="KW-1185">Reference proteome</keyword>
<feature type="chain" id="PRO_5045845349" evidence="1">
    <location>
        <begin position="20"/>
        <end position="209"/>
    </location>
</feature>
<name>A0ABU8QHX1_9RHOB</name>
<reference evidence="2 3" key="1">
    <citation type="submission" date="2024-03" db="EMBL/GenBank/DDBJ databases">
        <title>Cognatishimia coralii sp. nov., a marine bacterium isolated from coral surrounding seawater.</title>
        <authorList>
            <person name="Liu X."/>
            <person name="Liu S."/>
            <person name="Sun H."/>
            <person name="Zhang Y."/>
        </authorList>
    </citation>
    <scope>NUCLEOTIDE SEQUENCE [LARGE SCALE GENOMIC DNA]</scope>
    <source>
        <strain evidence="2 3">D5M38</strain>
    </source>
</reference>
<organism evidence="2 3">
    <name type="scientific">Cognatishimia coralii</name>
    <dbReference type="NCBI Taxonomy" id="3083254"/>
    <lineage>
        <taxon>Bacteria</taxon>
        <taxon>Pseudomonadati</taxon>
        <taxon>Pseudomonadota</taxon>
        <taxon>Alphaproteobacteria</taxon>
        <taxon>Rhodobacterales</taxon>
        <taxon>Paracoccaceae</taxon>
        <taxon>Cognatishimia</taxon>
    </lineage>
</organism>
<evidence type="ECO:0000256" key="1">
    <source>
        <dbReference type="SAM" id="SignalP"/>
    </source>
</evidence>
<keyword evidence="1" id="KW-0732">Signal</keyword>
<evidence type="ECO:0000313" key="3">
    <source>
        <dbReference type="Proteomes" id="UP001368270"/>
    </source>
</evidence>
<comment type="caution">
    <text evidence="2">The sequence shown here is derived from an EMBL/GenBank/DDBJ whole genome shotgun (WGS) entry which is preliminary data.</text>
</comment>
<sequence>MKLVFLHAVLLMLASASQALDCGSAQCDASQDDVIIAAVAQESSPNRKANSKKPLPHWTVTATQDVFSDQVLVSVSTPASKPVKCRWGTKIPKLVMECRDNKTIARFETHCRISTSVYDDYGDVTYRVDKSDVKTLRFSESDDNRSMGLWESEDSVPFIQSLMNSELLAAKIKPYSDEPFVAFFDTTGLSNAIAPIQSACGWDSLDLSN</sequence>
<proteinExistence type="predicted"/>
<dbReference type="RefSeq" id="WP_339403832.1">
    <property type="nucleotide sequence ID" value="NZ_JBBGAZ010000006.1"/>
</dbReference>
<feature type="signal peptide" evidence="1">
    <location>
        <begin position="1"/>
        <end position="19"/>
    </location>
</feature>
<dbReference type="EMBL" id="JBBGAZ010000006">
    <property type="protein sequence ID" value="MEJ5219002.1"/>
    <property type="molecule type" value="Genomic_DNA"/>
</dbReference>
<protein>
    <submittedName>
        <fullName evidence="2">Uncharacterized protein</fullName>
    </submittedName>
</protein>
<evidence type="ECO:0000313" key="2">
    <source>
        <dbReference type="EMBL" id="MEJ5219002.1"/>
    </source>
</evidence>
<accession>A0ABU8QHX1</accession>
<dbReference type="Proteomes" id="UP001368270">
    <property type="component" value="Unassembled WGS sequence"/>
</dbReference>